<keyword evidence="3" id="KW-1185">Reference proteome</keyword>
<dbReference type="OrthoDB" id="4033416at2"/>
<evidence type="ECO:0000313" key="3">
    <source>
        <dbReference type="Proteomes" id="UP000316603"/>
    </source>
</evidence>
<reference evidence="2 3" key="1">
    <citation type="submission" date="2019-06" db="EMBL/GenBank/DDBJ databases">
        <title>Sequencing the genomes of 1000 actinobacteria strains.</title>
        <authorList>
            <person name="Klenk H.-P."/>
        </authorList>
    </citation>
    <scope>NUCLEOTIDE SEQUENCE [LARGE SCALE GENOMIC DNA]</scope>
    <source>
        <strain evidence="2 3">DSM 41695</strain>
    </source>
</reference>
<dbReference type="RefSeq" id="WP_145870778.1">
    <property type="nucleotide sequence ID" value="NZ_BNCE01000020.1"/>
</dbReference>
<feature type="compositionally biased region" description="Low complexity" evidence="1">
    <location>
        <begin position="247"/>
        <end position="264"/>
    </location>
</feature>
<organism evidence="2 3">
    <name type="scientific">Streptomyces capillispiralis</name>
    <dbReference type="NCBI Taxonomy" id="68182"/>
    <lineage>
        <taxon>Bacteria</taxon>
        <taxon>Bacillati</taxon>
        <taxon>Actinomycetota</taxon>
        <taxon>Actinomycetes</taxon>
        <taxon>Kitasatosporales</taxon>
        <taxon>Streptomycetaceae</taxon>
        <taxon>Streptomyces</taxon>
    </lineage>
</organism>
<dbReference type="Proteomes" id="UP000316603">
    <property type="component" value="Unassembled WGS sequence"/>
</dbReference>
<proteinExistence type="predicted"/>
<gene>
    <name evidence="2" type="ORF">FHX78_116259</name>
</gene>
<accession>A0A561TQ24</accession>
<sequence length="274" mass="29843">MSQHEDIADAARMVALALARGKAPARSGEYARLVRRFETEPDFAQIVRKIAQGFDLTVLEVHRMPGLVLGTTPETDFAVSVADLVPQTADRPLYLLAQLAIAALAFPRPEDLDDDEYVTRVSVKQVDEEVRSLARAIEHRLAQTDADTDPPADQPGLEGLWRAYLRRNATGTTRADKTPRTVTYSLVRRALTHLAEHGFVRKVSDEDAGTYATSVKYRLQIRDQAAGDMLRELAALGVAALPSRDQATTSESAADSALSADDTLPGSPLPTDLP</sequence>
<name>A0A561TQ24_9ACTN</name>
<dbReference type="AlphaFoldDB" id="A0A561TQ24"/>
<feature type="region of interest" description="Disordered" evidence="1">
    <location>
        <begin position="242"/>
        <end position="274"/>
    </location>
</feature>
<protein>
    <submittedName>
        <fullName evidence="2">Uncharacterized protein</fullName>
    </submittedName>
</protein>
<comment type="caution">
    <text evidence="2">The sequence shown here is derived from an EMBL/GenBank/DDBJ whole genome shotgun (WGS) entry which is preliminary data.</text>
</comment>
<evidence type="ECO:0000313" key="2">
    <source>
        <dbReference type="EMBL" id="TWF89217.1"/>
    </source>
</evidence>
<evidence type="ECO:0000256" key="1">
    <source>
        <dbReference type="SAM" id="MobiDB-lite"/>
    </source>
</evidence>
<dbReference type="EMBL" id="VIWV01000001">
    <property type="protein sequence ID" value="TWF89217.1"/>
    <property type="molecule type" value="Genomic_DNA"/>
</dbReference>